<dbReference type="SUPFAM" id="SSF46689">
    <property type="entry name" value="Homeodomain-like"/>
    <property type="match status" value="2"/>
</dbReference>
<reference evidence="5" key="1">
    <citation type="journal article" date="2014" name="Int. J. Syst. Evol. Microbiol.">
        <title>Complete genome sequence of Corynebacterium casei LMG S-19264T (=DSM 44701T), isolated from a smear-ripened cheese.</title>
        <authorList>
            <consortium name="US DOE Joint Genome Institute (JGI-PGF)"/>
            <person name="Walter F."/>
            <person name="Albersmeier A."/>
            <person name="Kalinowski J."/>
            <person name="Ruckert C."/>
        </authorList>
    </citation>
    <scope>NUCLEOTIDE SEQUENCE</scope>
    <source>
        <strain evidence="5">KCTC 42097</strain>
    </source>
</reference>
<keyword evidence="1" id="KW-0805">Transcription regulation</keyword>
<protein>
    <submittedName>
        <fullName evidence="5">AraC family transcriptional regulator</fullName>
    </submittedName>
</protein>
<sequence length="240" mass="26098">MSVEIHLRSYPESIGLDAHGYAQFVLPISGTLDMEIGGRGGRLGKGLCAFVAPEAPHDQIGPCGNRSVIVDVPLNSFTPRVLETFSRQIYLPMDASTAHLCGYMAHLRERKAPGRTIADGWLSLLLDTLVPEKGTSAGKLDALLARLSREPFRAWSADEMAREMGMSASSLQRAFRAEVGKSPRAWLCDLKMQHVLRLIETTSLPLCEVALEAGFSDQTALTRAVRAATGITPAKLRRNA</sequence>
<evidence type="ECO:0000256" key="1">
    <source>
        <dbReference type="ARBA" id="ARBA00023015"/>
    </source>
</evidence>
<dbReference type="InterPro" id="IPR018060">
    <property type="entry name" value="HTH_AraC"/>
</dbReference>
<dbReference type="InterPro" id="IPR014710">
    <property type="entry name" value="RmlC-like_jellyroll"/>
</dbReference>
<organism evidence="5 6">
    <name type="scientific">Limoniibacter endophyticus</name>
    <dbReference type="NCBI Taxonomy" id="1565040"/>
    <lineage>
        <taxon>Bacteria</taxon>
        <taxon>Pseudomonadati</taxon>
        <taxon>Pseudomonadota</taxon>
        <taxon>Alphaproteobacteria</taxon>
        <taxon>Hyphomicrobiales</taxon>
        <taxon>Bartonellaceae</taxon>
        <taxon>Limoniibacter</taxon>
    </lineage>
</organism>
<dbReference type="GO" id="GO:0043565">
    <property type="term" value="F:sequence-specific DNA binding"/>
    <property type="evidence" value="ECO:0007669"/>
    <property type="project" value="InterPro"/>
</dbReference>
<dbReference type="InterPro" id="IPR009057">
    <property type="entry name" value="Homeodomain-like_sf"/>
</dbReference>
<dbReference type="Proteomes" id="UP000641137">
    <property type="component" value="Unassembled WGS sequence"/>
</dbReference>
<proteinExistence type="predicted"/>
<gene>
    <name evidence="5" type="ORF">GCM10010136_14460</name>
</gene>
<evidence type="ECO:0000256" key="3">
    <source>
        <dbReference type="ARBA" id="ARBA00023163"/>
    </source>
</evidence>
<keyword evidence="6" id="KW-1185">Reference proteome</keyword>
<dbReference type="GO" id="GO:0003700">
    <property type="term" value="F:DNA-binding transcription factor activity"/>
    <property type="evidence" value="ECO:0007669"/>
    <property type="project" value="InterPro"/>
</dbReference>
<keyword evidence="2" id="KW-0238">DNA-binding</keyword>
<dbReference type="PROSITE" id="PS01124">
    <property type="entry name" value="HTH_ARAC_FAMILY_2"/>
    <property type="match status" value="1"/>
</dbReference>
<dbReference type="Gene3D" id="1.10.10.60">
    <property type="entry name" value="Homeodomain-like"/>
    <property type="match status" value="1"/>
</dbReference>
<evidence type="ECO:0000256" key="2">
    <source>
        <dbReference type="ARBA" id="ARBA00023125"/>
    </source>
</evidence>
<accession>A0A8J3DI29</accession>
<name>A0A8J3DI29_9HYPH</name>
<dbReference type="PANTHER" id="PTHR46796:SF2">
    <property type="entry name" value="TRANSCRIPTIONAL REGULATORY PROTEIN"/>
    <property type="match status" value="1"/>
</dbReference>
<dbReference type="InterPro" id="IPR018062">
    <property type="entry name" value="HTH_AraC-typ_CS"/>
</dbReference>
<dbReference type="InterPro" id="IPR050204">
    <property type="entry name" value="AraC_XylS_family_regulators"/>
</dbReference>
<evidence type="ECO:0000313" key="5">
    <source>
        <dbReference type="EMBL" id="GHC69089.1"/>
    </source>
</evidence>
<evidence type="ECO:0000259" key="4">
    <source>
        <dbReference type="PROSITE" id="PS01124"/>
    </source>
</evidence>
<dbReference type="PANTHER" id="PTHR46796">
    <property type="entry name" value="HTH-TYPE TRANSCRIPTIONAL ACTIVATOR RHAS-RELATED"/>
    <property type="match status" value="1"/>
</dbReference>
<dbReference type="SMART" id="SM00342">
    <property type="entry name" value="HTH_ARAC"/>
    <property type="match status" value="1"/>
</dbReference>
<dbReference type="Gene3D" id="2.60.120.10">
    <property type="entry name" value="Jelly Rolls"/>
    <property type="match status" value="1"/>
</dbReference>
<evidence type="ECO:0000313" key="6">
    <source>
        <dbReference type="Proteomes" id="UP000641137"/>
    </source>
</evidence>
<dbReference type="PROSITE" id="PS00041">
    <property type="entry name" value="HTH_ARAC_FAMILY_1"/>
    <property type="match status" value="1"/>
</dbReference>
<dbReference type="AlphaFoldDB" id="A0A8J3DI29"/>
<dbReference type="EMBL" id="BMZO01000004">
    <property type="protein sequence ID" value="GHC69089.1"/>
    <property type="molecule type" value="Genomic_DNA"/>
</dbReference>
<dbReference type="Pfam" id="PF12833">
    <property type="entry name" value="HTH_18"/>
    <property type="match status" value="1"/>
</dbReference>
<reference evidence="5" key="2">
    <citation type="submission" date="2020-09" db="EMBL/GenBank/DDBJ databases">
        <authorList>
            <person name="Sun Q."/>
            <person name="Kim S."/>
        </authorList>
    </citation>
    <scope>NUCLEOTIDE SEQUENCE</scope>
    <source>
        <strain evidence="5">KCTC 42097</strain>
    </source>
</reference>
<feature type="domain" description="HTH araC/xylS-type" evidence="4">
    <location>
        <begin position="141"/>
        <end position="239"/>
    </location>
</feature>
<comment type="caution">
    <text evidence="5">The sequence shown here is derived from an EMBL/GenBank/DDBJ whole genome shotgun (WGS) entry which is preliminary data.</text>
</comment>
<dbReference type="RefSeq" id="WP_189489327.1">
    <property type="nucleotide sequence ID" value="NZ_BMZO01000004.1"/>
</dbReference>
<keyword evidence="3" id="KW-0804">Transcription</keyword>